<organism evidence="2">
    <name type="scientific">Pseudictyota dubia</name>
    <dbReference type="NCBI Taxonomy" id="2749911"/>
    <lineage>
        <taxon>Eukaryota</taxon>
        <taxon>Sar</taxon>
        <taxon>Stramenopiles</taxon>
        <taxon>Ochrophyta</taxon>
        <taxon>Bacillariophyta</taxon>
        <taxon>Mediophyceae</taxon>
        <taxon>Biddulphiophycidae</taxon>
        <taxon>Eupodiscales</taxon>
        <taxon>Odontellaceae</taxon>
        <taxon>Pseudictyota</taxon>
    </lineage>
</organism>
<sequence>MKLPISLTGLLASCLVLAPVVAEGEAEKASVRGLRLEGAPDDLKEKREQLYETIDLIRNLQAGWGDIDPAGEGEAPPAVDEDGYGGGYYYDKQALSYLLGTYNQIKKYIEAHKAQLVYGLGEVKDALRDASYGQIDPHNFNHDHEAHTENAGTHDHGAYRGKLSGYTEKYSGDHGHEVYIQDNGEHEHFLPELKCRCFYDHGDLSNFTTSIAGEHYHGAHVKKGGEHDHGVKVTIDPDGEHVHNVTVKDSENLDYITHKTDLFDDLGEAADALWDLVEKLKSKPPTKYYPKD</sequence>
<dbReference type="AlphaFoldDB" id="A0A7R9VW04"/>
<keyword evidence="1" id="KW-0732">Signal</keyword>
<evidence type="ECO:0000256" key="1">
    <source>
        <dbReference type="SAM" id="SignalP"/>
    </source>
</evidence>
<reference evidence="2" key="1">
    <citation type="submission" date="2021-01" db="EMBL/GenBank/DDBJ databases">
        <authorList>
            <person name="Corre E."/>
            <person name="Pelletier E."/>
            <person name="Niang G."/>
            <person name="Scheremetjew M."/>
            <person name="Finn R."/>
            <person name="Kale V."/>
            <person name="Holt S."/>
            <person name="Cochrane G."/>
            <person name="Meng A."/>
            <person name="Brown T."/>
            <person name="Cohen L."/>
        </authorList>
    </citation>
    <scope>NUCLEOTIDE SEQUENCE</scope>
    <source>
        <strain evidence="2">CCMP147</strain>
    </source>
</reference>
<accession>A0A7R9VW04</accession>
<evidence type="ECO:0000313" key="2">
    <source>
        <dbReference type="EMBL" id="CAD8306574.1"/>
    </source>
</evidence>
<protein>
    <submittedName>
        <fullName evidence="2">Uncharacterized protein</fullName>
    </submittedName>
</protein>
<name>A0A7R9VW04_9STRA</name>
<feature type="chain" id="PRO_5031436462" evidence="1">
    <location>
        <begin position="23"/>
        <end position="292"/>
    </location>
</feature>
<proteinExistence type="predicted"/>
<dbReference type="EMBL" id="HBED01016015">
    <property type="protein sequence ID" value="CAD8306574.1"/>
    <property type="molecule type" value="Transcribed_RNA"/>
</dbReference>
<feature type="signal peptide" evidence="1">
    <location>
        <begin position="1"/>
        <end position="22"/>
    </location>
</feature>
<gene>
    <name evidence="2" type="ORF">TDUB1175_LOCUS7963</name>
</gene>